<dbReference type="InterPro" id="IPR036944">
    <property type="entry name" value="PPIase_FKBP_N_sf"/>
</dbReference>
<organism evidence="9">
    <name type="scientific">bioreactor metagenome</name>
    <dbReference type="NCBI Taxonomy" id="1076179"/>
    <lineage>
        <taxon>unclassified sequences</taxon>
        <taxon>metagenomes</taxon>
        <taxon>ecological metagenomes</taxon>
    </lineage>
</organism>
<keyword evidence="6" id="KW-0413">Isomerase</keyword>
<comment type="caution">
    <text evidence="9">The sequence shown here is derived from an EMBL/GenBank/DDBJ whole genome shotgun (WGS) entry which is preliminary data.</text>
</comment>
<feature type="domain" description="PPIase FKBP-type" evidence="8">
    <location>
        <begin position="200"/>
        <end position="285"/>
    </location>
</feature>
<keyword evidence="5" id="KW-0697">Rotamase</keyword>
<dbReference type="PROSITE" id="PS50059">
    <property type="entry name" value="FKBP_PPIASE"/>
    <property type="match status" value="1"/>
</dbReference>
<evidence type="ECO:0000256" key="4">
    <source>
        <dbReference type="ARBA" id="ARBA00022729"/>
    </source>
</evidence>
<reference evidence="9" key="1">
    <citation type="submission" date="2019-08" db="EMBL/GenBank/DDBJ databases">
        <authorList>
            <person name="Kucharzyk K."/>
            <person name="Murdoch R.W."/>
            <person name="Higgins S."/>
            <person name="Loffler F."/>
        </authorList>
    </citation>
    <scope>NUCLEOTIDE SEQUENCE</scope>
</reference>
<dbReference type="PANTHER" id="PTHR43811:SF19">
    <property type="entry name" value="39 KDA FK506-BINDING NUCLEAR PROTEIN"/>
    <property type="match status" value="1"/>
</dbReference>
<comment type="catalytic activity">
    <reaction evidence="1">
        <text>[protein]-peptidylproline (omega=180) = [protein]-peptidylproline (omega=0)</text>
        <dbReference type="Rhea" id="RHEA:16237"/>
        <dbReference type="Rhea" id="RHEA-COMP:10747"/>
        <dbReference type="Rhea" id="RHEA-COMP:10748"/>
        <dbReference type="ChEBI" id="CHEBI:83833"/>
        <dbReference type="ChEBI" id="CHEBI:83834"/>
        <dbReference type="EC" id="5.2.1.8"/>
    </reaction>
</comment>
<dbReference type="InterPro" id="IPR000774">
    <property type="entry name" value="PPIase_FKBP_N"/>
</dbReference>
<dbReference type="Gene3D" id="1.10.287.460">
    <property type="entry name" value="Peptidyl-prolyl cis-trans isomerase, FKBP-type, N-terminal domain"/>
    <property type="match status" value="1"/>
</dbReference>
<protein>
    <recommendedName>
        <fullName evidence="3">peptidylprolyl isomerase</fullName>
        <ecNumber evidence="3">5.2.1.8</ecNumber>
    </recommendedName>
    <alternativeName>
        <fullName evidence="7">Rotamase</fullName>
    </alternativeName>
</protein>
<name>A0A644W6J7_9ZZZZ</name>
<dbReference type="FunFam" id="3.10.50.40:FF:000045">
    <property type="entry name" value="Peptidyl-prolyl cis-trans isomerase"/>
    <property type="match status" value="1"/>
</dbReference>
<evidence type="ECO:0000256" key="1">
    <source>
        <dbReference type="ARBA" id="ARBA00000971"/>
    </source>
</evidence>
<dbReference type="Gene3D" id="3.10.50.40">
    <property type="match status" value="1"/>
</dbReference>
<gene>
    <name evidence="9" type="ORF">SDC9_44422</name>
</gene>
<evidence type="ECO:0000256" key="3">
    <source>
        <dbReference type="ARBA" id="ARBA00013194"/>
    </source>
</evidence>
<dbReference type="PROSITE" id="PS51257">
    <property type="entry name" value="PROKAR_LIPOPROTEIN"/>
    <property type="match status" value="1"/>
</dbReference>
<dbReference type="Pfam" id="PF01346">
    <property type="entry name" value="FKBP_N"/>
    <property type="match status" value="1"/>
</dbReference>
<evidence type="ECO:0000256" key="6">
    <source>
        <dbReference type="ARBA" id="ARBA00023235"/>
    </source>
</evidence>
<dbReference type="GO" id="GO:0006457">
    <property type="term" value="P:protein folding"/>
    <property type="evidence" value="ECO:0007669"/>
    <property type="project" value="InterPro"/>
</dbReference>
<dbReference type="InterPro" id="IPR001179">
    <property type="entry name" value="PPIase_FKBP_dom"/>
</dbReference>
<dbReference type="EMBL" id="VSSQ01000596">
    <property type="protein sequence ID" value="MPL98222.1"/>
    <property type="molecule type" value="Genomic_DNA"/>
</dbReference>
<dbReference type="Pfam" id="PF00254">
    <property type="entry name" value="FKBP_C"/>
    <property type="match status" value="1"/>
</dbReference>
<proteinExistence type="inferred from homology"/>
<evidence type="ECO:0000313" key="9">
    <source>
        <dbReference type="EMBL" id="MPL98222.1"/>
    </source>
</evidence>
<evidence type="ECO:0000259" key="8">
    <source>
        <dbReference type="PROSITE" id="PS50059"/>
    </source>
</evidence>
<comment type="similarity">
    <text evidence="2">Belongs to the FKBP-type PPIase family.</text>
</comment>
<accession>A0A644W6J7</accession>
<evidence type="ECO:0000256" key="7">
    <source>
        <dbReference type="ARBA" id="ARBA00029569"/>
    </source>
</evidence>
<evidence type="ECO:0000256" key="5">
    <source>
        <dbReference type="ARBA" id="ARBA00023110"/>
    </source>
</evidence>
<keyword evidence="4" id="KW-0732">Signal</keyword>
<dbReference type="AlphaFoldDB" id="A0A644W6J7"/>
<dbReference type="InterPro" id="IPR046357">
    <property type="entry name" value="PPIase_dom_sf"/>
</dbReference>
<dbReference type="GO" id="GO:0003755">
    <property type="term" value="F:peptidyl-prolyl cis-trans isomerase activity"/>
    <property type="evidence" value="ECO:0007669"/>
    <property type="project" value="UniProtKB-KW"/>
</dbReference>
<sequence>MKRINIILTFVALLALVMTSCSDYKAKSVKLESDLDSLNYAFGYVNGKILKDYHLSKDTTGNGIKSLMKGIKDGLNQKETVDSLKQAVDMGSMIGNQLRTNTDFYGDSTLTMDYKLLRQGMINGIAGSDTGMTADEARDYFNGTMEALQAKKMEAQYNDNKVAGQNFLAENAKKEGVITTASGLQYEVIKKGNGPLPKDTDKVKVHYHGTLVDGTVFDSSVDRGQPAEFGVTQVIKGWVEGLQLMPVGSKYKFYIPQELAYGSQSQGQIKPFSTLIFEVELLEIVK</sequence>
<dbReference type="EC" id="5.2.1.8" evidence="3"/>
<dbReference type="SUPFAM" id="SSF54534">
    <property type="entry name" value="FKBP-like"/>
    <property type="match status" value="1"/>
</dbReference>
<dbReference type="PANTHER" id="PTHR43811">
    <property type="entry name" value="FKBP-TYPE PEPTIDYL-PROLYL CIS-TRANS ISOMERASE FKPA"/>
    <property type="match status" value="1"/>
</dbReference>
<evidence type="ECO:0000256" key="2">
    <source>
        <dbReference type="ARBA" id="ARBA00006577"/>
    </source>
</evidence>